<dbReference type="NCBIfam" id="NF001986">
    <property type="entry name" value="PRK00779.1"/>
    <property type="match status" value="1"/>
</dbReference>
<dbReference type="InterPro" id="IPR006130">
    <property type="entry name" value="Asp/Orn_carbamoylTrfase"/>
</dbReference>
<dbReference type="GO" id="GO:0050231">
    <property type="term" value="F:putrescine carbamoyltransferase activity"/>
    <property type="evidence" value="ECO:0007669"/>
    <property type="project" value="UniProtKB-EC"/>
</dbReference>
<comment type="similarity">
    <text evidence="5">Belongs to the aspartate/ornithine carbamoyltransferase superfamily. PTCase family.</text>
</comment>
<dbReference type="NCBIfam" id="TIGR04384">
    <property type="entry name" value="putr_carbamoyl"/>
    <property type="match status" value="1"/>
</dbReference>
<dbReference type="Pfam" id="PF02729">
    <property type="entry name" value="OTCace_N"/>
    <property type="match status" value="1"/>
</dbReference>
<dbReference type="PANTHER" id="PTHR45753">
    <property type="entry name" value="ORNITHINE CARBAMOYLTRANSFERASE, MITOCHONDRIAL"/>
    <property type="match status" value="1"/>
</dbReference>
<dbReference type="Gene3D" id="3.40.50.1370">
    <property type="entry name" value="Aspartate/ornithine carbamoyltransferase"/>
    <property type="match status" value="2"/>
</dbReference>
<keyword evidence="9" id="KW-1185">Reference proteome</keyword>
<dbReference type="RefSeq" id="WP_202654558.1">
    <property type="nucleotide sequence ID" value="NZ_JAESWB010000181.1"/>
</dbReference>
<dbReference type="HAMAP" id="MF_02102">
    <property type="entry name" value="PTCase"/>
    <property type="match status" value="1"/>
</dbReference>
<evidence type="ECO:0000313" key="9">
    <source>
        <dbReference type="Proteomes" id="UP000623967"/>
    </source>
</evidence>
<dbReference type="InterPro" id="IPR036901">
    <property type="entry name" value="Asp/Orn_carbamoylTrfase_sf"/>
</dbReference>
<keyword evidence="4 5" id="KW-0620">Polyamine biosynthesis</keyword>
<dbReference type="InterPro" id="IPR002292">
    <property type="entry name" value="Orn/put_carbamltrans"/>
</dbReference>
<dbReference type="NCBIfam" id="TIGR00658">
    <property type="entry name" value="orni_carb_tr"/>
    <property type="match status" value="1"/>
</dbReference>
<dbReference type="InterPro" id="IPR006131">
    <property type="entry name" value="Asp_carbamoyltransf_Asp/Orn-bd"/>
</dbReference>
<evidence type="ECO:0000256" key="1">
    <source>
        <dbReference type="ARBA" id="ARBA00003822"/>
    </source>
</evidence>
<dbReference type="SUPFAM" id="SSF53671">
    <property type="entry name" value="Aspartate/ornithine carbamoyltransferase"/>
    <property type="match status" value="1"/>
</dbReference>
<keyword evidence="2 5" id="KW-0963">Cytoplasm</keyword>
<comment type="subunit">
    <text evidence="5">Homotrimer.</text>
</comment>
<comment type="function">
    <text evidence="5">Catalyzes the phosphorolysis of N-carbamoylputrescine to form carbamoyl phosphate and putrescine. Is involved in the degradation pathway of the polyamine agmatine.</text>
</comment>
<dbReference type="Proteomes" id="UP000623967">
    <property type="component" value="Unassembled WGS sequence"/>
</dbReference>
<feature type="domain" description="Aspartate/ornithine carbamoyltransferase carbamoyl-P binding" evidence="7">
    <location>
        <begin position="4"/>
        <end position="144"/>
    </location>
</feature>
<reference evidence="8 9" key="1">
    <citation type="submission" date="2021-01" db="EMBL/GenBank/DDBJ databases">
        <title>Genome public.</title>
        <authorList>
            <person name="Liu C."/>
            <person name="Sun Q."/>
        </authorList>
    </citation>
    <scope>NUCLEOTIDE SEQUENCE [LARGE SCALE GENOMIC DNA]</scope>
    <source>
        <strain evidence="8 9">YIM B02564</strain>
    </source>
</reference>
<evidence type="ECO:0000256" key="4">
    <source>
        <dbReference type="ARBA" id="ARBA00023115"/>
    </source>
</evidence>
<name>A0ABS1TSR1_9BACI</name>
<dbReference type="InterPro" id="IPR006132">
    <property type="entry name" value="Asp/Orn_carbamoyltranf_P-bd"/>
</dbReference>
<dbReference type="PRINTS" id="PR00102">
    <property type="entry name" value="OTCASE"/>
</dbReference>
<evidence type="ECO:0000313" key="8">
    <source>
        <dbReference type="EMBL" id="MBL4953306.1"/>
    </source>
</evidence>
<dbReference type="EMBL" id="JAESWB010000181">
    <property type="protein sequence ID" value="MBL4953306.1"/>
    <property type="molecule type" value="Genomic_DNA"/>
</dbReference>
<feature type="binding site" evidence="5">
    <location>
        <begin position="270"/>
        <end position="273"/>
    </location>
    <ligand>
        <name>putrescine</name>
        <dbReference type="ChEBI" id="CHEBI:326268"/>
    </ligand>
</feature>
<evidence type="ECO:0000256" key="2">
    <source>
        <dbReference type="ARBA" id="ARBA00022490"/>
    </source>
</evidence>
<feature type="site" description="Important for structural integrity" evidence="5">
    <location>
        <position position="28"/>
    </location>
</feature>
<dbReference type="PANTHER" id="PTHR45753:SF3">
    <property type="entry name" value="ORNITHINE TRANSCARBAMYLASE, MITOCHONDRIAL"/>
    <property type="match status" value="1"/>
</dbReference>
<evidence type="ECO:0000259" key="7">
    <source>
        <dbReference type="Pfam" id="PF02729"/>
    </source>
</evidence>
<accession>A0ABS1TSR1</accession>
<organism evidence="8 9">
    <name type="scientific">Neobacillus paridis</name>
    <dbReference type="NCBI Taxonomy" id="2803862"/>
    <lineage>
        <taxon>Bacteria</taxon>
        <taxon>Bacillati</taxon>
        <taxon>Bacillota</taxon>
        <taxon>Bacilli</taxon>
        <taxon>Bacillales</taxon>
        <taxon>Bacillaceae</taxon>
        <taxon>Neobacillus</taxon>
    </lineage>
</organism>
<feature type="binding site" evidence="5">
    <location>
        <position position="104"/>
    </location>
    <ligand>
        <name>carbamoyl phosphate</name>
        <dbReference type="ChEBI" id="CHEBI:58228"/>
    </ligand>
</feature>
<comment type="catalytic activity">
    <reaction evidence="5">
        <text>carbamoyl phosphate + putrescine = N-carbamoylputrescine + phosphate + H(+)</text>
        <dbReference type="Rhea" id="RHEA:21936"/>
        <dbReference type="ChEBI" id="CHEBI:15378"/>
        <dbReference type="ChEBI" id="CHEBI:43474"/>
        <dbReference type="ChEBI" id="CHEBI:58228"/>
        <dbReference type="ChEBI" id="CHEBI:58318"/>
        <dbReference type="ChEBI" id="CHEBI:326268"/>
        <dbReference type="EC" id="2.1.3.6"/>
    </reaction>
</comment>
<feature type="binding site" evidence="5">
    <location>
        <position position="131"/>
    </location>
    <ligand>
        <name>carbamoyl phosphate</name>
        <dbReference type="ChEBI" id="CHEBI:58228"/>
    </ligand>
</feature>
<comment type="caution">
    <text evidence="8">The sequence shown here is derived from an EMBL/GenBank/DDBJ whole genome shotgun (WGS) entry which is preliminary data.</text>
</comment>
<dbReference type="EC" id="2.1.3.6" evidence="5"/>
<evidence type="ECO:0000256" key="5">
    <source>
        <dbReference type="HAMAP-Rule" id="MF_02102"/>
    </source>
</evidence>
<dbReference type="Pfam" id="PF00185">
    <property type="entry name" value="OTCace"/>
    <property type="match status" value="1"/>
</dbReference>
<comment type="pathway">
    <text evidence="5">Amine and polyamine biosynthesis; putrescine biosynthesis via agmatine pathway; putrescine from N-carbamoylputrescine (transferase route): step 1/1.</text>
</comment>
<keyword evidence="3 5" id="KW-0808">Transferase</keyword>
<comment type="function">
    <text evidence="1">Reversibly catalyzes the transfer of the carbamoyl group from carbamoyl phosphate (CP) to the N(epsilon) atom of ornithine (ORN) to produce L-citrulline.</text>
</comment>
<gene>
    <name evidence="5" type="primary">ptcA</name>
    <name evidence="8" type="ORF">JK635_13910</name>
</gene>
<feature type="binding site" evidence="5">
    <location>
        <begin position="53"/>
        <end position="57"/>
    </location>
    <ligand>
        <name>carbamoyl phosphate</name>
        <dbReference type="ChEBI" id="CHEBI:58228"/>
    </ligand>
</feature>
<feature type="site" description="Important for structural integrity" evidence="5">
    <location>
        <position position="144"/>
    </location>
</feature>
<evidence type="ECO:0000259" key="6">
    <source>
        <dbReference type="Pfam" id="PF00185"/>
    </source>
</evidence>
<comment type="subcellular location">
    <subcellularLocation>
        <location evidence="5">Cytoplasm</location>
    </subcellularLocation>
</comment>
<sequence>MTAKDFIDTNDFTKEELMNIANLSLALKKCIKAGYYPQLLKNKTLGMIFQQSSTRTRVSFETAMEQLGGHAQYLAPGQIQLGGHETIEDTSRVLSRLVDILMARVERHKSVVDLATHATIPVINGMSDYNHPTQEMGDIITMIEHLPEGKKLEDCKVVFVGDATQVCASLGFITTKMGMRFAQFGPKGFQLRENHIKIMEENCKVSGGSFLITEDADEALKDADFVYTDVWYGLYEAELSEEERMSIFYPKYQVTMDLMKKANPGAKFMHCLPATRNEEVTDEVIDSDFSIVFDEAENRLTAMRGLLVYFLGLSKQDVEKETEAKFELEQALQAAFKTDKELVLS</sequence>
<proteinExistence type="inferred from homology"/>
<evidence type="ECO:0000256" key="3">
    <source>
        <dbReference type="ARBA" id="ARBA00022679"/>
    </source>
</evidence>
<dbReference type="PRINTS" id="PR00100">
    <property type="entry name" value="AOTCASE"/>
</dbReference>
<dbReference type="InterPro" id="IPR024903">
    <property type="entry name" value="PtcA"/>
</dbReference>
<protein>
    <recommendedName>
        <fullName evidence="5">Putrescine carbamoyltransferase</fullName>
        <shortName evidence="5">PTC</shortName>
        <shortName evidence="5">PTCase</shortName>
        <ecNumber evidence="5">2.1.3.6</ecNumber>
    </recommendedName>
    <alternativeName>
        <fullName evidence="5">Putrescine transcarbamoylase</fullName>
    </alternativeName>
    <alternativeName>
        <fullName evidence="5">Putrescine transcarbamylase</fullName>
    </alternativeName>
</protein>
<feature type="domain" description="Aspartate/ornithine carbamoyltransferase Asp/Orn-binding" evidence="6">
    <location>
        <begin position="154"/>
        <end position="309"/>
    </location>
</feature>